<dbReference type="AlphaFoldDB" id="A0A7S6WRM2"/>
<accession>A0A7S6WRM2</accession>
<dbReference type="EMBL" id="CP061839">
    <property type="protein sequence ID" value="QOW62073.1"/>
    <property type="molecule type" value="Genomic_DNA"/>
</dbReference>
<keyword evidence="1" id="KW-0812">Transmembrane</keyword>
<sequence>MIMMCKAWKIVLPKNSIMRKLIYIFLVMSLSFILFSCPAGLAVVYLDVQIEPQKEDGTNFTVEELKYFKLQSYGSSSCEYGKILGEDGYILTNEPKNPINKNGKGIFITKYYLGKGHFNLTVEKLKNSYKDKIAKHIFSFSIEDPDGVYETFTMNLADDKYTVVNQSIPCIKYTVKLKKVN</sequence>
<proteinExistence type="predicted"/>
<keyword evidence="1" id="KW-0472">Membrane</keyword>
<feature type="transmembrane region" description="Helical" evidence="1">
    <location>
        <begin position="21"/>
        <end position="46"/>
    </location>
</feature>
<name>A0A7S6WRM2_9SPIR</name>
<reference evidence="2 3" key="1">
    <citation type="submission" date="2020-09" db="EMBL/GenBank/DDBJ databases">
        <title>Characterization of Treponema spp. from bovine digital dermatitis in Korea.</title>
        <authorList>
            <person name="Espiritu H.M."/>
            <person name="Cho Y.I."/>
            <person name="Mamuad L."/>
        </authorList>
    </citation>
    <scope>NUCLEOTIDE SEQUENCE [LARGE SCALE GENOMIC DNA]</scope>
    <source>
        <strain evidence="2 3">KS1</strain>
    </source>
</reference>
<evidence type="ECO:0000313" key="2">
    <source>
        <dbReference type="EMBL" id="QOW62073.1"/>
    </source>
</evidence>
<protein>
    <submittedName>
        <fullName evidence="2">Uncharacterized protein</fullName>
    </submittedName>
</protein>
<dbReference type="RefSeq" id="WP_194077559.1">
    <property type="nucleotide sequence ID" value="NZ_CP061839.1"/>
</dbReference>
<gene>
    <name evidence="2" type="ORF">IFE08_07020</name>
</gene>
<evidence type="ECO:0000313" key="3">
    <source>
        <dbReference type="Proteomes" id="UP000593915"/>
    </source>
</evidence>
<organism evidence="2 3">
    <name type="scientific">Treponema pedis</name>
    <dbReference type="NCBI Taxonomy" id="409322"/>
    <lineage>
        <taxon>Bacteria</taxon>
        <taxon>Pseudomonadati</taxon>
        <taxon>Spirochaetota</taxon>
        <taxon>Spirochaetia</taxon>
        <taxon>Spirochaetales</taxon>
        <taxon>Treponemataceae</taxon>
        <taxon>Treponema</taxon>
    </lineage>
</organism>
<keyword evidence="1" id="KW-1133">Transmembrane helix</keyword>
<evidence type="ECO:0000256" key="1">
    <source>
        <dbReference type="SAM" id="Phobius"/>
    </source>
</evidence>
<dbReference type="Proteomes" id="UP000593915">
    <property type="component" value="Chromosome"/>
</dbReference>